<dbReference type="Gene3D" id="3.90.79.20">
    <property type="match status" value="1"/>
</dbReference>
<dbReference type="GO" id="GO:0019677">
    <property type="term" value="P:NAD+ catabolic process"/>
    <property type="evidence" value="ECO:0007669"/>
    <property type="project" value="TreeGrafter"/>
</dbReference>
<evidence type="ECO:0000256" key="2">
    <source>
        <dbReference type="ARBA" id="ARBA00001947"/>
    </source>
</evidence>
<dbReference type="InterPro" id="IPR020476">
    <property type="entry name" value="Nudix_hydrolase"/>
</dbReference>
<dbReference type="AlphaFoldDB" id="A0A4Q7YKQ6"/>
<dbReference type="Gene3D" id="3.90.79.10">
    <property type="entry name" value="Nucleoside Triphosphate Pyrophosphohydrolase"/>
    <property type="match status" value="1"/>
</dbReference>
<dbReference type="OrthoDB" id="9791656at2"/>
<dbReference type="PROSITE" id="PS00893">
    <property type="entry name" value="NUDIX_BOX"/>
    <property type="match status" value="1"/>
</dbReference>
<dbReference type="SUPFAM" id="SSF55811">
    <property type="entry name" value="Nudix"/>
    <property type="match status" value="2"/>
</dbReference>
<evidence type="ECO:0000256" key="10">
    <source>
        <dbReference type="RuleBase" id="RU003476"/>
    </source>
</evidence>
<dbReference type="PRINTS" id="PR00502">
    <property type="entry name" value="NUDIXFAMILY"/>
</dbReference>
<evidence type="ECO:0000256" key="7">
    <source>
        <dbReference type="ARBA" id="ARBA00022842"/>
    </source>
</evidence>
<organism evidence="12 13">
    <name type="scientific">Fluviicoccus keumensis</name>
    <dbReference type="NCBI Taxonomy" id="1435465"/>
    <lineage>
        <taxon>Bacteria</taxon>
        <taxon>Pseudomonadati</taxon>
        <taxon>Pseudomonadota</taxon>
        <taxon>Gammaproteobacteria</taxon>
        <taxon>Moraxellales</taxon>
        <taxon>Moraxellaceae</taxon>
        <taxon>Fluviicoccus</taxon>
    </lineage>
</organism>
<proteinExistence type="inferred from homology"/>
<keyword evidence="6 10" id="KW-0378">Hydrolase</keyword>
<dbReference type="EMBL" id="SHKX01000015">
    <property type="protein sequence ID" value="RZU37099.1"/>
    <property type="molecule type" value="Genomic_DNA"/>
</dbReference>
<keyword evidence="8" id="KW-0520">NAD</keyword>
<keyword evidence="5" id="KW-0479">Metal-binding</keyword>
<dbReference type="InterPro" id="IPR050241">
    <property type="entry name" value="NAD-cap_RNA_hydrolase_NudC"/>
</dbReference>
<keyword evidence="13" id="KW-1185">Reference proteome</keyword>
<keyword evidence="7" id="KW-0460">Magnesium</keyword>
<dbReference type="PROSITE" id="PS51462">
    <property type="entry name" value="NUDIX"/>
    <property type="match status" value="1"/>
</dbReference>
<dbReference type="PANTHER" id="PTHR42904:SF6">
    <property type="entry name" value="NAD-CAPPED RNA HYDROLASE NUDT12"/>
    <property type="match status" value="1"/>
</dbReference>
<comment type="cofactor">
    <cofactor evidence="2">
        <name>Zn(2+)</name>
        <dbReference type="ChEBI" id="CHEBI:29105"/>
    </cofactor>
</comment>
<dbReference type="GO" id="GO:0035529">
    <property type="term" value="F:NADH pyrophosphatase activity"/>
    <property type="evidence" value="ECO:0007669"/>
    <property type="project" value="TreeGrafter"/>
</dbReference>
<dbReference type="InterPro" id="IPR020084">
    <property type="entry name" value="NUDIX_hydrolase_CS"/>
</dbReference>
<sequence>MPLLTLEPELDLWLLFHENKLVVHAETGSPLLAEPVFDFPPEAVHLVEQTAARRVRTARLTGFAPSPDYRLRGLRELLLDESQEAFRLAATALQVLEWDRNHRFCSHCGSSTVPHPKGERAKVCPVCEYSQYPRIQPCVIVAITRDDHILLARAQRYNIPMYSLLAGFVEVGETLEEAVAREVAEESGVRVDKLCYFGSQSWPFPSNLMLAFRAEWAGGDIVIQEEEIMDAQFFHYRNLPMIPPAGSIAYSLIMAAVDELTAKYG</sequence>
<dbReference type="GO" id="GO:0005829">
    <property type="term" value="C:cytosol"/>
    <property type="evidence" value="ECO:0007669"/>
    <property type="project" value="TreeGrafter"/>
</dbReference>
<dbReference type="GO" id="GO:0046872">
    <property type="term" value="F:metal ion binding"/>
    <property type="evidence" value="ECO:0007669"/>
    <property type="project" value="UniProtKB-KW"/>
</dbReference>
<dbReference type="EC" id="3.6.1.22" evidence="4"/>
<evidence type="ECO:0000256" key="5">
    <source>
        <dbReference type="ARBA" id="ARBA00022723"/>
    </source>
</evidence>
<evidence type="ECO:0000256" key="6">
    <source>
        <dbReference type="ARBA" id="ARBA00022801"/>
    </source>
</evidence>
<dbReference type="InterPro" id="IPR049734">
    <property type="entry name" value="NudC-like_C"/>
</dbReference>
<name>A0A4Q7YKQ6_9GAMM</name>
<comment type="catalytic activity">
    <reaction evidence="9">
        <text>a 5'-end NAD(+)-phospho-ribonucleoside in mRNA + H2O = a 5'-end phospho-adenosine-phospho-ribonucleoside in mRNA + beta-nicotinamide D-ribonucleotide + 2 H(+)</text>
        <dbReference type="Rhea" id="RHEA:60876"/>
        <dbReference type="Rhea" id="RHEA-COMP:15698"/>
        <dbReference type="Rhea" id="RHEA-COMP:15719"/>
        <dbReference type="ChEBI" id="CHEBI:14649"/>
        <dbReference type="ChEBI" id="CHEBI:15377"/>
        <dbReference type="ChEBI" id="CHEBI:15378"/>
        <dbReference type="ChEBI" id="CHEBI:144029"/>
        <dbReference type="ChEBI" id="CHEBI:144051"/>
    </reaction>
    <physiologicalReaction direction="left-to-right" evidence="9">
        <dbReference type="Rhea" id="RHEA:60877"/>
    </physiologicalReaction>
</comment>
<evidence type="ECO:0000313" key="12">
    <source>
        <dbReference type="EMBL" id="RZU37099.1"/>
    </source>
</evidence>
<dbReference type="InterPro" id="IPR015797">
    <property type="entry name" value="NUDIX_hydrolase-like_dom_sf"/>
</dbReference>
<comment type="similarity">
    <text evidence="3">Belongs to the Nudix hydrolase family. NudC subfamily.</text>
</comment>
<dbReference type="Pfam" id="PF00293">
    <property type="entry name" value="NUDIX"/>
    <property type="match status" value="1"/>
</dbReference>
<evidence type="ECO:0000256" key="9">
    <source>
        <dbReference type="ARBA" id="ARBA00023679"/>
    </source>
</evidence>
<dbReference type="PANTHER" id="PTHR42904">
    <property type="entry name" value="NUDIX HYDROLASE, NUDC SUBFAMILY"/>
    <property type="match status" value="1"/>
</dbReference>
<evidence type="ECO:0000256" key="1">
    <source>
        <dbReference type="ARBA" id="ARBA00001946"/>
    </source>
</evidence>
<feature type="domain" description="Nudix hydrolase" evidence="11">
    <location>
        <begin position="133"/>
        <end position="256"/>
    </location>
</feature>
<dbReference type="RefSeq" id="WP_130415197.1">
    <property type="nucleotide sequence ID" value="NZ_SHKX01000015.1"/>
</dbReference>
<dbReference type="GO" id="GO:0006742">
    <property type="term" value="P:NADP+ catabolic process"/>
    <property type="evidence" value="ECO:0007669"/>
    <property type="project" value="TreeGrafter"/>
</dbReference>
<reference evidence="12 13" key="1">
    <citation type="submission" date="2019-02" db="EMBL/GenBank/DDBJ databases">
        <title>Genomic Encyclopedia of Type Strains, Phase IV (KMG-IV): sequencing the most valuable type-strain genomes for metagenomic binning, comparative biology and taxonomic classification.</title>
        <authorList>
            <person name="Goeker M."/>
        </authorList>
    </citation>
    <scope>NUCLEOTIDE SEQUENCE [LARGE SCALE GENOMIC DNA]</scope>
    <source>
        <strain evidence="12 13">DSM 105135</strain>
    </source>
</reference>
<evidence type="ECO:0000256" key="8">
    <source>
        <dbReference type="ARBA" id="ARBA00023027"/>
    </source>
</evidence>
<protein>
    <recommendedName>
        <fullName evidence="4">NAD(+) diphosphatase</fullName>
        <ecNumber evidence="4">3.6.1.22</ecNumber>
    </recommendedName>
</protein>
<evidence type="ECO:0000256" key="3">
    <source>
        <dbReference type="ARBA" id="ARBA00009595"/>
    </source>
</evidence>
<dbReference type="CDD" id="cd03429">
    <property type="entry name" value="NUDIX_NADH_pyrophosphatase_Nudt13"/>
    <property type="match status" value="1"/>
</dbReference>
<comment type="cofactor">
    <cofactor evidence="1">
        <name>Mg(2+)</name>
        <dbReference type="ChEBI" id="CHEBI:18420"/>
    </cofactor>
</comment>
<evidence type="ECO:0000259" key="11">
    <source>
        <dbReference type="PROSITE" id="PS51462"/>
    </source>
</evidence>
<gene>
    <name evidence="12" type="ORF">EV700_2968</name>
</gene>
<evidence type="ECO:0000256" key="4">
    <source>
        <dbReference type="ARBA" id="ARBA00012381"/>
    </source>
</evidence>
<dbReference type="NCBIfam" id="NF001299">
    <property type="entry name" value="PRK00241.1"/>
    <property type="match status" value="1"/>
</dbReference>
<dbReference type="InterPro" id="IPR000086">
    <property type="entry name" value="NUDIX_hydrolase_dom"/>
</dbReference>
<accession>A0A4Q7YKQ6</accession>
<dbReference type="InterPro" id="IPR015376">
    <property type="entry name" value="Znr_NADH_PPase"/>
</dbReference>
<evidence type="ECO:0000313" key="13">
    <source>
        <dbReference type="Proteomes" id="UP000292423"/>
    </source>
</evidence>
<dbReference type="Proteomes" id="UP000292423">
    <property type="component" value="Unassembled WGS sequence"/>
</dbReference>
<comment type="caution">
    <text evidence="12">The sequence shown here is derived from an EMBL/GenBank/DDBJ whole genome shotgun (WGS) entry which is preliminary data.</text>
</comment>
<dbReference type="Pfam" id="PF09297">
    <property type="entry name" value="Zn_ribbon_NUD"/>
    <property type="match status" value="1"/>
</dbReference>